<dbReference type="GO" id="GO:0004674">
    <property type="term" value="F:protein serine/threonine kinase activity"/>
    <property type="evidence" value="ECO:0007669"/>
    <property type="project" value="UniProtKB-KW"/>
</dbReference>
<evidence type="ECO:0000256" key="4">
    <source>
        <dbReference type="ARBA" id="ARBA00022679"/>
    </source>
</evidence>
<dbReference type="PROSITE" id="PS50011">
    <property type="entry name" value="PROTEIN_KINASE_DOM"/>
    <property type="match status" value="1"/>
</dbReference>
<comment type="catalytic activity">
    <reaction evidence="9">
        <text>L-seryl-[protein] + ATP = O-phospho-L-seryl-[protein] + ADP + H(+)</text>
        <dbReference type="Rhea" id="RHEA:17989"/>
        <dbReference type="Rhea" id="RHEA-COMP:9863"/>
        <dbReference type="Rhea" id="RHEA-COMP:11604"/>
        <dbReference type="ChEBI" id="CHEBI:15378"/>
        <dbReference type="ChEBI" id="CHEBI:29999"/>
        <dbReference type="ChEBI" id="CHEBI:30616"/>
        <dbReference type="ChEBI" id="CHEBI:83421"/>
        <dbReference type="ChEBI" id="CHEBI:456216"/>
        <dbReference type="EC" id="2.7.11.1"/>
    </reaction>
</comment>
<organism evidence="12 13">
    <name type="scientific">Patiria miniata</name>
    <name type="common">Bat star</name>
    <name type="synonym">Asterina miniata</name>
    <dbReference type="NCBI Taxonomy" id="46514"/>
    <lineage>
        <taxon>Eukaryota</taxon>
        <taxon>Metazoa</taxon>
        <taxon>Echinodermata</taxon>
        <taxon>Eleutherozoa</taxon>
        <taxon>Asterozoa</taxon>
        <taxon>Asteroidea</taxon>
        <taxon>Valvatacea</taxon>
        <taxon>Valvatida</taxon>
        <taxon>Asterinidae</taxon>
        <taxon>Patiria</taxon>
    </lineage>
</organism>
<sequence length="534" mass="60012">MEMYDKVTTLGTGSGGAVYLVRHKETKKLQALKKIQLDEKRKTRTREAVQREANILSELRHPHIVTYYESFFEETPDAVHLCIVQDYCDGGNLDEKIQRHKNRGENLEESQIMQWFIQLLMAVQYIHSMKILHRDLKAQNVFLTKKNMLKLGDFGIARTLEHTIDKASTCVGTPCYLSPELCQDIPYNNKSDLWALGCLLFEMCAFAPAFDANNLISLFYKIVKCEYAEIPSMYSDDMKQLIAAILVKEPDQRPGANALLAFPFVQKHLNLFITEKEVQWQQVLLVRQSIDSNASDNGSKAKKADHSHNIDTPVRRPLEPKDSGEYSDDFSSSENGDDDDDDDVVDEVLSECSSKNGDEDIEEIVEEVVGSCSDDDDADPSRGLLSPSPHSSAATPSPNHNGGKTPSPLTQPGDQEYADDFEDVDSDANLKEILSHARTAIGVEANYEDDFEDEMEEEQRPTSRCKQLLREHCIDSLGEEVFAKIQAQCGKRASSSPEELSQDMVSLQLKHTVENDHMETCYLVSELLGETAAT</sequence>
<feature type="compositionally biased region" description="Polar residues" evidence="10">
    <location>
        <begin position="399"/>
        <end position="413"/>
    </location>
</feature>
<dbReference type="PANTHER" id="PTHR44899:SF3">
    <property type="entry name" value="SERINE_THREONINE-PROTEIN KINASE NEK1"/>
    <property type="match status" value="1"/>
</dbReference>
<keyword evidence="13" id="KW-1185">Reference proteome</keyword>
<dbReference type="SUPFAM" id="SSF56112">
    <property type="entry name" value="Protein kinase-like (PK-like)"/>
    <property type="match status" value="1"/>
</dbReference>
<evidence type="ECO:0000256" key="1">
    <source>
        <dbReference type="ARBA" id="ARBA00010886"/>
    </source>
</evidence>
<dbReference type="Gene3D" id="1.10.510.10">
    <property type="entry name" value="Transferase(Phosphotransferase) domain 1"/>
    <property type="match status" value="1"/>
</dbReference>
<evidence type="ECO:0000256" key="8">
    <source>
        <dbReference type="ARBA" id="ARBA00047899"/>
    </source>
</evidence>
<comment type="catalytic activity">
    <reaction evidence="8">
        <text>L-threonyl-[protein] + ATP = O-phospho-L-threonyl-[protein] + ADP + H(+)</text>
        <dbReference type="Rhea" id="RHEA:46608"/>
        <dbReference type="Rhea" id="RHEA-COMP:11060"/>
        <dbReference type="Rhea" id="RHEA-COMP:11605"/>
        <dbReference type="ChEBI" id="CHEBI:15378"/>
        <dbReference type="ChEBI" id="CHEBI:30013"/>
        <dbReference type="ChEBI" id="CHEBI:30616"/>
        <dbReference type="ChEBI" id="CHEBI:61977"/>
        <dbReference type="ChEBI" id="CHEBI:456216"/>
        <dbReference type="EC" id="2.7.11.1"/>
    </reaction>
</comment>
<dbReference type="RefSeq" id="XP_038051792.1">
    <property type="nucleotide sequence ID" value="XM_038195864.1"/>
</dbReference>
<evidence type="ECO:0000256" key="2">
    <source>
        <dbReference type="ARBA" id="ARBA00012513"/>
    </source>
</evidence>
<dbReference type="InterPro" id="IPR000719">
    <property type="entry name" value="Prot_kinase_dom"/>
</dbReference>
<dbReference type="PANTHER" id="PTHR44899">
    <property type="entry name" value="CAMK FAMILY PROTEIN KINASE"/>
    <property type="match status" value="1"/>
</dbReference>
<feature type="compositionally biased region" description="Acidic residues" evidence="10">
    <location>
        <begin position="416"/>
        <end position="425"/>
    </location>
</feature>
<dbReference type="EnsemblMetazoa" id="XM_038195865.1">
    <property type="protein sequence ID" value="XP_038051793.1"/>
    <property type="gene ID" value="LOC119724693"/>
</dbReference>
<keyword evidence="6" id="KW-0418">Kinase</keyword>
<proteinExistence type="inferred from homology"/>
<dbReference type="GeneID" id="119724693"/>
<dbReference type="OrthoDB" id="248923at2759"/>
<dbReference type="FunFam" id="1.10.510.10:FF:000172">
    <property type="entry name" value="serine/threonine-protein kinase Nek1 isoform X1"/>
    <property type="match status" value="1"/>
</dbReference>
<evidence type="ECO:0000313" key="13">
    <source>
        <dbReference type="Proteomes" id="UP000887568"/>
    </source>
</evidence>
<dbReference type="Proteomes" id="UP000887568">
    <property type="component" value="Unplaced"/>
</dbReference>
<feature type="domain" description="Protein kinase" evidence="11">
    <location>
        <begin position="4"/>
        <end position="265"/>
    </location>
</feature>
<dbReference type="Pfam" id="PF00069">
    <property type="entry name" value="Pkinase"/>
    <property type="match status" value="1"/>
</dbReference>
<name>A0A913ZJ20_PATMI</name>
<evidence type="ECO:0000256" key="10">
    <source>
        <dbReference type="SAM" id="MobiDB-lite"/>
    </source>
</evidence>
<evidence type="ECO:0000256" key="7">
    <source>
        <dbReference type="ARBA" id="ARBA00022840"/>
    </source>
</evidence>
<dbReference type="InterPro" id="IPR008271">
    <property type="entry name" value="Ser/Thr_kinase_AS"/>
</dbReference>
<dbReference type="OMA" id="IDQETTC"/>
<evidence type="ECO:0000256" key="6">
    <source>
        <dbReference type="ARBA" id="ARBA00022777"/>
    </source>
</evidence>
<evidence type="ECO:0000256" key="9">
    <source>
        <dbReference type="ARBA" id="ARBA00048679"/>
    </source>
</evidence>
<feature type="compositionally biased region" description="Basic and acidic residues" evidence="10">
    <location>
        <begin position="302"/>
        <end position="324"/>
    </location>
</feature>
<feature type="region of interest" description="Disordered" evidence="10">
    <location>
        <begin position="371"/>
        <end position="425"/>
    </location>
</feature>
<dbReference type="EnsemblMetazoa" id="XM_038195864.1">
    <property type="protein sequence ID" value="XP_038051792.1"/>
    <property type="gene ID" value="LOC119724693"/>
</dbReference>
<keyword evidence="4" id="KW-0808">Transferase</keyword>
<dbReference type="EC" id="2.7.11.1" evidence="2"/>
<feature type="compositionally biased region" description="Low complexity" evidence="10">
    <location>
        <begin position="386"/>
        <end position="398"/>
    </location>
</feature>
<feature type="compositionally biased region" description="Acidic residues" evidence="10">
    <location>
        <begin position="335"/>
        <end position="344"/>
    </location>
</feature>
<feature type="region of interest" description="Disordered" evidence="10">
    <location>
        <begin position="293"/>
        <end position="344"/>
    </location>
</feature>
<evidence type="ECO:0000256" key="3">
    <source>
        <dbReference type="ARBA" id="ARBA00022527"/>
    </source>
</evidence>
<comment type="similarity">
    <text evidence="1">Belongs to the protein kinase superfamily. NEK Ser/Thr protein kinase family. NIMA subfamily.</text>
</comment>
<evidence type="ECO:0000256" key="5">
    <source>
        <dbReference type="ARBA" id="ARBA00022741"/>
    </source>
</evidence>
<evidence type="ECO:0000259" key="11">
    <source>
        <dbReference type="PROSITE" id="PS50011"/>
    </source>
</evidence>
<dbReference type="InterPro" id="IPR051131">
    <property type="entry name" value="NEK_Ser/Thr_kinase_NIMA"/>
</dbReference>
<accession>A0A913ZJ20</accession>
<keyword evidence="5" id="KW-0547">Nucleotide-binding</keyword>
<dbReference type="SMART" id="SM00220">
    <property type="entry name" value="S_TKc"/>
    <property type="match status" value="1"/>
</dbReference>
<keyword evidence="3" id="KW-0723">Serine/threonine-protein kinase</keyword>
<dbReference type="InterPro" id="IPR011009">
    <property type="entry name" value="Kinase-like_dom_sf"/>
</dbReference>
<dbReference type="PROSITE" id="PS00108">
    <property type="entry name" value="PROTEIN_KINASE_ST"/>
    <property type="match status" value="1"/>
</dbReference>
<dbReference type="GO" id="GO:0005524">
    <property type="term" value="F:ATP binding"/>
    <property type="evidence" value="ECO:0007669"/>
    <property type="project" value="UniProtKB-KW"/>
</dbReference>
<protein>
    <recommendedName>
        <fullName evidence="2">non-specific serine/threonine protein kinase</fullName>
        <ecNumber evidence="2">2.7.11.1</ecNumber>
    </recommendedName>
</protein>
<dbReference type="AlphaFoldDB" id="A0A913ZJ20"/>
<reference evidence="12" key="1">
    <citation type="submission" date="2022-11" db="UniProtKB">
        <authorList>
            <consortium name="EnsemblMetazoa"/>
        </authorList>
    </citation>
    <scope>IDENTIFICATION</scope>
</reference>
<dbReference type="CDD" id="cd08215">
    <property type="entry name" value="STKc_Nek"/>
    <property type="match status" value="1"/>
</dbReference>
<evidence type="ECO:0000313" key="12">
    <source>
        <dbReference type="EnsemblMetazoa" id="XP_038051793.1"/>
    </source>
</evidence>
<dbReference type="RefSeq" id="XP_038051793.1">
    <property type="nucleotide sequence ID" value="XM_038195865.1"/>
</dbReference>
<keyword evidence="7" id="KW-0067">ATP-binding</keyword>